<dbReference type="RefSeq" id="WP_310951474.1">
    <property type="nucleotide sequence ID" value="NZ_JAVLUS010000015.1"/>
</dbReference>
<keyword evidence="1" id="KW-0472">Membrane</keyword>
<feature type="transmembrane region" description="Helical" evidence="1">
    <location>
        <begin position="54"/>
        <end position="76"/>
    </location>
</feature>
<evidence type="ECO:0000313" key="2">
    <source>
        <dbReference type="EMBL" id="MDS1115536.1"/>
    </source>
</evidence>
<reference evidence="2 3" key="1">
    <citation type="submission" date="2023-08" db="EMBL/GenBank/DDBJ databases">
        <title>Bioegradation of LLDPE and BLDPE plastic by marine bacteria from coast plastic debris.</title>
        <authorList>
            <person name="Rong Z."/>
        </authorList>
    </citation>
    <scope>NUCLEOTIDE SEQUENCE [LARGE SCALE GENOMIC DNA]</scope>
    <source>
        <strain evidence="2 3">Z-2</strain>
    </source>
</reference>
<evidence type="ECO:0000256" key="1">
    <source>
        <dbReference type="SAM" id="Phobius"/>
    </source>
</evidence>
<keyword evidence="1" id="KW-1133">Transmembrane helix</keyword>
<comment type="caution">
    <text evidence="2">The sequence shown here is derived from an EMBL/GenBank/DDBJ whole genome shotgun (WGS) entry which is preliminary data.</text>
</comment>
<dbReference type="Proteomes" id="UP001265083">
    <property type="component" value="Unassembled WGS sequence"/>
</dbReference>
<feature type="transmembrane region" description="Helical" evidence="1">
    <location>
        <begin position="24"/>
        <end position="42"/>
    </location>
</feature>
<protein>
    <submittedName>
        <fullName evidence="2">Uncharacterized protein</fullName>
    </submittedName>
</protein>
<name>A0ABU2GVR8_9ACTN</name>
<keyword evidence="1" id="KW-0812">Transmembrane</keyword>
<sequence length="89" mass="9300">MTGFSHAFLSHAFERIRRVGTSSAVRAGAFVIGCLMLFIAASHVPEVGRESATWASMGVLAGSLTAATFGAMAFWVGARGIVARLIGTR</sequence>
<proteinExistence type="predicted"/>
<accession>A0ABU2GVR8</accession>
<dbReference type="EMBL" id="JAVLUS010000015">
    <property type="protein sequence ID" value="MDS1115536.1"/>
    <property type="molecule type" value="Genomic_DNA"/>
</dbReference>
<gene>
    <name evidence="2" type="ORF">RD149_17410</name>
</gene>
<keyword evidence="3" id="KW-1185">Reference proteome</keyword>
<organism evidence="2 3">
    <name type="scientific">Gordonia westfalica</name>
    <dbReference type="NCBI Taxonomy" id="158898"/>
    <lineage>
        <taxon>Bacteria</taxon>
        <taxon>Bacillati</taxon>
        <taxon>Actinomycetota</taxon>
        <taxon>Actinomycetes</taxon>
        <taxon>Mycobacteriales</taxon>
        <taxon>Gordoniaceae</taxon>
        <taxon>Gordonia</taxon>
    </lineage>
</organism>
<evidence type="ECO:0000313" key="3">
    <source>
        <dbReference type="Proteomes" id="UP001265083"/>
    </source>
</evidence>